<reference evidence="7 8" key="1">
    <citation type="submission" date="2020-02" db="EMBL/GenBank/DDBJ databases">
        <title>Nitrogenibacter mangrovi gen. nov., sp. nov. isolated from mangrove sediment, a denitrifying betaproteobacterium.</title>
        <authorList>
            <person name="Liao H."/>
            <person name="Tian Y."/>
        </authorList>
    </citation>
    <scope>NUCLEOTIDE SEQUENCE [LARGE SCALE GENOMIC DNA]</scope>
    <source>
        <strain evidence="7 8">M9-3-2</strain>
    </source>
</reference>
<dbReference type="PANTHER" id="PTHR37422:SF13">
    <property type="entry name" value="LIPOPOLYSACCHARIDE BIOSYNTHESIS PROTEIN PA4999-RELATED"/>
    <property type="match status" value="1"/>
</dbReference>
<dbReference type="EMBL" id="CP048836">
    <property type="protein sequence ID" value="QID16664.1"/>
    <property type="molecule type" value="Genomic_DNA"/>
</dbReference>
<evidence type="ECO:0000256" key="4">
    <source>
        <dbReference type="ARBA" id="ARBA00023136"/>
    </source>
</evidence>
<feature type="domain" description="O-antigen ligase-related" evidence="6">
    <location>
        <begin position="192"/>
        <end position="357"/>
    </location>
</feature>
<dbReference type="Proteomes" id="UP000501991">
    <property type="component" value="Chromosome"/>
</dbReference>
<evidence type="ECO:0000256" key="1">
    <source>
        <dbReference type="ARBA" id="ARBA00004141"/>
    </source>
</evidence>
<feature type="transmembrane region" description="Helical" evidence="5">
    <location>
        <begin position="239"/>
        <end position="258"/>
    </location>
</feature>
<dbReference type="Pfam" id="PF04932">
    <property type="entry name" value="Wzy_C"/>
    <property type="match status" value="1"/>
</dbReference>
<evidence type="ECO:0000256" key="3">
    <source>
        <dbReference type="ARBA" id="ARBA00022989"/>
    </source>
</evidence>
<dbReference type="InterPro" id="IPR007016">
    <property type="entry name" value="O-antigen_ligase-rel_domated"/>
</dbReference>
<name>A0A6C1B373_9RHOO</name>
<protein>
    <submittedName>
        <fullName evidence="7">O-antigen ligase family protein</fullName>
    </submittedName>
</protein>
<keyword evidence="3 5" id="KW-1133">Transmembrane helix</keyword>
<evidence type="ECO:0000256" key="2">
    <source>
        <dbReference type="ARBA" id="ARBA00022692"/>
    </source>
</evidence>
<comment type="subcellular location">
    <subcellularLocation>
        <location evidence="1">Membrane</location>
        <topology evidence="1">Multi-pass membrane protein</topology>
    </subcellularLocation>
</comment>
<accession>A0A6C1B373</accession>
<feature type="transmembrane region" description="Helical" evidence="5">
    <location>
        <begin position="87"/>
        <end position="104"/>
    </location>
</feature>
<dbReference type="PANTHER" id="PTHR37422">
    <property type="entry name" value="TEICHURONIC ACID BIOSYNTHESIS PROTEIN TUAE"/>
    <property type="match status" value="1"/>
</dbReference>
<dbReference type="AlphaFoldDB" id="A0A6C1B373"/>
<evidence type="ECO:0000259" key="6">
    <source>
        <dbReference type="Pfam" id="PF04932"/>
    </source>
</evidence>
<evidence type="ECO:0000313" key="7">
    <source>
        <dbReference type="EMBL" id="QID16664.1"/>
    </source>
</evidence>
<dbReference type="RefSeq" id="WP_173763832.1">
    <property type="nucleotide sequence ID" value="NZ_CP048836.1"/>
</dbReference>
<organism evidence="7 8">
    <name type="scientific">Nitrogeniibacter mangrovi</name>
    <dbReference type="NCBI Taxonomy" id="2016596"/>
    <lineage>
        <taxon>Bacteria</taxon>
        <taxon>Pseudomonadati</taxon>
        <taxon>Pseudomonadota</taxon>
        <taxon>Betaproteobacteria</taxon>
        <taxon>Rhodocyclales</taxon>
        <taxon>Zoogloeaceae</taxon>
        <taxon>Nitrogeniibacter</taxon>
    </lineage>
</organism>
<feature type="transmembrane region" description="Helical" evidence="5">
    <location>
        <begin position="154"/>
        <end position="171"/>
    </location>
</feature>
<keyword evidence="8" id="KW-1185">Reference proteome</keyword>
<feature type="transmembrane region" description="Helical" evidence="5">
    <location>
        <begin position="207"/>
        <end position="227"/>
    </location>
</feature>
<feature type="transmembrane region" description="Helical" evidence="5">
    <location>
        <begin position="116"/>
        <end position="134"/>
    </location>
</feature>
<sequence length="432" mass="48613">MIFVWLNRFACLGLAIFAFFSLLKTAPAHLAIALALPATLIAMWRERRLPWSPATWLTLALALWLLLRYALQVTAGWVEPGLYDQKAVFIDWFFVLVFAMLAALPTRDRVARVHQLWLLAGAGFLVGIVGYLWTKGFMALWSDERLRFHLDRPLGIGLYAGCLAIALLGTTRQWWRVAGPWRWPVRIGAMATIALFVQVVISTQNRSNMLGVVVLLACLLIYALMRAYRSPHPRRRRRILALSAAGLITTVLIVGANLEAITGRFMQERRAMLTAVESGLQNAPAASVTVRLRLWQYVLERFPEHPFIGHGFGDLRDVIDRDLRPRGGLLQGERYDHVHNSYLQTLWTQGLIGVALWGALSVALIAGAVRAGRRNRRVGALLPAMWGILIYTAVWAAFDYRLSHPDMRFFTIVLLLSLRLMGQADEAGRTDP</sequence>
<dbReference type="GO" id="GO:0016874">
    <property type="term" value="F:ligase activity"/>
    <property type="evidence" value="ECO:0007669"/>
    <property type="project" value="UniProtKB-KW"/>
</dbReference>
<proteinExistence type="predicted"/>
<keyword evidence="2 5" id="KW-0812">Transmembrane</keyword>
<dbReference type="GO" id="GO:0016020">
    <property type="term" value="C:membrane"/>
    <property type="evidence" value="ECO:0007669"/>
    <property type="project" value="UniProtKB-SubCell"/>
</dbReference>
<dbReference type="KEGG" id="azq:G3580_02865"/>
<gene>
    <name evidence="7" type="ORF">G3580_02865</name>
</gene>
<keyword evidence="7" id="KW-0436">Ligase</keyword>
<feature type="transmembrane region" description="Helical" evidence="5">
    <location>
        <begin position="183"/>
        <end position="201"/>
    </location>
</feature>
<evidence type="ECO:0000313" key="8">
    <source>
        <dbReference type="Proteomes" id="UP000501991"/>
    </source>
</evidence>
<dbReference type="InterPro" id="IPR051533">
    <property type="entry name" value="WaaL-like"/>
</dbReference>
<feature type="transmembrane region" description="Helical" evidence="5">
    <location>
        <begin position="346"/>
        <end position="366"/>
    </location>
</feature>
<keyword evidence="4 5" id="KW-0472">Membrane</keyword>
<feature type="transmembrane region" description="Helical" evidence="5">
    <location>
        <begin position="56"/>
        <end position="75"/>
    </location>
</feature>
<evidence type="ECO:0000256" key="5">
    <source>
        <dbReference type="SAM" id="Phobius"/>
    </source>
</evidence>
<feature type="transmembrane region" description="Helical" evidence="5">
    <location>
        <begin position="378"/>
        <end position="398"/>
    </location>
</feature>